<dbReference type="EMBL" id="MPUH01000193">
    <property type="protein sequence ID" value="OMJ86859.1"/>
    <property type="molecule type" value="Genomic_DNA"/>
</dbReference>
<accession>A0A1R2CCX9</accession>
<proteinExistence type="predicted"/>
<protein>
    <submittedName>
        <fullName evidence="1">Uncharacterized protein</fullName>
    </submittedName>
</protein>
<sequence length="306" mass="35706">MQDYSEHNLRMNELINIADRLQHNTTSSTISLYKNLLEKCYTTHPALSLPLLRYMNSAKIQTDTETLHILQKIVSKIKPDDYNGLMQCDDNYLNEFSTKQNDIKKPGFRRVFTKPGDKNVFAKQEIAFVVKETCKKCGRVLKADDIALKWSKAKYNYESACVTCDQKILPKLTVRIGIETGYYKEAPTSIKEETHFISPQALRQLVNDLIANQKKLELEQFRCGYSMIFWNAVYYFYINNLPYEFLLMYDNSEPGLDDIQCTGKIGDELYYDLGGKTQINEHYRRNEHAEQRYMKFINHLKSSAFA</sequence>
<organism evidence="1 2">
    <name type="scientific">Stentor coeruleus</name>
    <dbReference type="NCBI Taxonomy" id="5963"/>
    <lineage>
        <taxon>Eukaryota</taxon>
        <taxon>Sar</taxon>
        <taxon>Alveolata</taxon>
        <taxon>Ciliophora</taxon>
        <taxon>Postciliodesmatophora</taxon>
        <taxon>Heterotrichea</taxon>
        <taxon>Heterotrichida</taxon>
        <taxon>Stentoridae</taxon>
        <taxon>Stentor</taxon>
    </lineage>
</organism>
<name>A0A1R2CCX9_9CILI</name>
<dbReference type="Proteomes" id="UP000187209">
    <property type="component" value="Unassembled WGS sequence"/>
</dbReference>
<dbReference type="AlphaFoldDB" id="A0A1R2CCX9"/>
<dbReference type="OrthoDB" id="10254350at2759"/>
<keyword evidence="2" id="KW-1185">Reference proteome</keyword>
<gene>
    <name evidence="1" type="ORF">SteCoe_11571</name>
</gene>
<evidence type="ECO:0000313" key="1">
    <source>
        <dbReference type="EMBL" id="OMJ86859.1"/>
    </source>
</evidence>
<reference evidence="1 2" key="1">
    <citation type="submission" date="2016-11" db="EMBL/GenBank/DDBJ databases">
        <title>The macronuclear genome of Stentor coeruleus: a giant cell with tiny introns.</title>
        <authorList>
            <person name="Slabodnick M."/>
            <person name="Ruby J.G."/>
            <person name="Reiff S.B."/>
            <person name="Swart E.C."/>
            <person name="Gosai S."/>
            <person name="Prabakaran S."/>
            <person name="Witkowska E."/>
            <person name="Larue G.E."/>
            <person name="Fisher S."/>
            <person name="Freeman R.M."/>
            <person name="Gunawardena J."/>
            <person name="Chu W."/>
            <person name="Stover N.A."/>
            <person name="Gregory B.D."/>
            <person name="Nowacki M."/>
            <person name="Derisi J."/>
            <person name="Roy S.W."/>
            <person name="Marshall W.F."/>
            <person name="Sood P."/>
        </authorList>
    </citation>
    <scope>NUCLEOTIDE SEQUENCE [LARGE SCALE GENOMIC DNA]</scope>
    <source>
        <strain evidence="1">WM001</strain>
    </source>
</reference>
<comment type="caution">
    <text evidence="1">The sequence shown here is derived from an EMBL/GenBank/DDBJ whole genome shotgun (WGS) entry which is preliminary data.</text>
</comment>
<evidence type="ECO:0000313" key="2">
    <source>
        <dbReference type="Proteomes" id="UP000187209"/>
    </source>
</evidence>